<reference evidence="4" key="1">
    <citation type="submission" date="2016-06" db="UniProtKB">
        <authorList>
            <consortium name="WormBaseParasite"/>
        </authorList>
    </citation>
    <scope>IDENTIFICATION</scope>
</reference>
<dbReference type="AlphaFoldDB" id="A0A183SCU8"/>
<dbReference type="Pfam" id="PF26215">
    <property type="entry name" value="HTH_animal"/>
    <property type="match status" value="1"/>
</dbReference>
<accession>A0A183SCU8</accession>
<protein>
    <recommendedName>
        <fullName evidence="1">Helix-turn-helix domain-containing protein</fullName>
    </recommendedName>
</protein>
<name>A0A183SCU8_SCHSO</name>
<reference evidence="2 3" key="2">
    <citation type="submission" date="2018-11" db="EMBL/GenBank/DDBJ databases">
        <authorList>
            <consortium name="Pathogen Informatics"/>
        </authorList>
    </citation>
    <scope>NUCLEOTIDE SEQUENCE [LARGE SCALE GENOMIC DNA]</scope>
    <source>
        <strain evidence="2 3">NST_G2</strain>
    </source>
</reference>
<dbReference type="PANTHER" id="PTHR21301">
    <property type="entry name" value="REVERSE TRANSCRIPTASE"/>
    <property type="match status" value="1"/>
</dbReference>
<evidence type="ECO:0000313" key="4">
    <source>
        <dbReference type="WBParaSite" id="SSLN_0000211601-mRNA-1"/>
    </source>
</evidence>
<evidence type="ECO:0000259" key="1">
    <source>
        <dbReference type="Pfam" id="PF26215"/>
    </source>
</evidence>
<evidence type="ECO:0000313" key="2">
    <source>
        <dbReference type="EMBL" id="VDL88431.1"/>
    </source>
</evidence>
<proteinExistence type="predicted"/>
<feature type="domain" description="Helix-turn-helix" evidence="1">
    <location>
        <begin position="36"/>
        <end position="70"/>
    </location>
</feature>
<evidence type="ECO:0000313" key="3">
    <source>
        <dbReference type="Proteomes" id="UP000275846"/>
    </source>
</evidence>
<dbReference type="WBParaSite" id="SSLN_0000211601-mRNA-1">
    <property type="protein sequence ID" value="SSLN_0000211601-mRNA-1"/>
    <property type="gene ID" value="SSLN_0000211601"/>
</dbReference>
<sequence>MEDENNQLAFLNVLVCRNDYGGLKTKLFRKATNVTQVLSFNSNHPISHKLSTCVTLYRRVKTHCNEMEDKVAGVQYRRWTPTVASDMGFASRTELTDTFSTVGVFRPQPVCLQLQLMTCSSRTTAPLTLWRKRTGKGAWTSSPKAAPILD</sequence>
<dbReference type="Proteomes" id="UP000275846">
    <property type="component" value="Unassembled WGS sequence"/>
</dbReference>
<dbReference type="InterPro" id="IPR058912">
    <property type="entry name" value="HTH_animal"/>
</dbReference>
<organism evidence="4">
    <name type="scientific">Schistocephalus solidus</name>
    <name type="common">Tapeworm</name>
    <dbReference type="NCBI Taxonomy" id="70667"/>
    <lineage>
        <taxon>Eukaryota</taxon>
        <taxon>Metazoa</taxon>
        <taxon>Spiralia</taxon>
        <taxon>Lophotrochozoa</taxon>
        <taxon>Platyhelminthes</taxon>
        <taxon>Cestoda</taxon>
        <taxon>Eucestoda</taxon>
        <taxon>Diphyllobothriidea</taxon>
        <taxon>Diphyllobothriidae</taxon>
        <taxon>Schistocephalus</taxon>
    </lineage>
</organism>
<gene>
    <name evidence="2" type="ORF">SSLN_LOCUS2046</name>
</gene>
<dbReference type="PANTHER" id="PTHR21301:SF11">
    <property type="entry name" value="GIY-YIG DOMAIN-CONTAINING PROTEIN"/>
    <property type="match status" value="1"/>
</dbReference>
<keyword evidence="3" id="KW-1185">Reference proteome</keyword>
<dbReference type="EMBL" id="UYSU01014508">
    <property type="protein sequence ID" value="VDL88431.1"/>
    <property type="molecule type" value="Genomic_DNA"/>
</dbReference>
<dbReference type="OrthoDB" id="6241304at2759"/>